<dbReference type="Proteomes" id="UP001280121">
    <property type="component" value="Unassembled WGS sequence"/>
</dbReference>
<dbReference type="InterPro" id="IPR040359">
    <property type="entry name" value="GDU"/>
</dbReference>
<keyword evidence="3" id="KW-0813">Transport</keyword>
<sequence length="108" mass="11600">MRPTNHTTTSTTINVWNSPIPYLFGSLAVVLMLIAVALILLVCSFKKQSSSLSSNSGSDENASEKPAIILKVVDPEPKIVVIMAGDEKPSFLAMPAVSSTICRCDYQV</sequence>
<evidence type="ECO:0000256" key="1">
    <source>
        <dbReference type="ARBA" id="ARBA00004167"/>
    </source>
</evidence>
<protein>
    <submittedName>
        <fullName evidence="9">Uncharacterized protein</fullName>
    </submittedName>
</protein>
<gene>
    <name evidence="9" type="ORF">Ddye_001717</name>
</gene>
<dbReference type="GO" id="GO:0006865">
    <property type="term" value="P:amino acid transport"/>
    <property type="evidence" value="ECO:0007669"/>
    <property type="project" value="UniProtKB-KW"/>
</dbReference>
<keyword evidence="7 8" id="KW-0472">Membrane</keyword>
<evidence type="ECO:0000256" key="6">
    <source>
        <dbReference type="ARBA" id="ARBA00022989"/>
    </source>
</evidence>
<proteinExistence type="inferred from homology"/>
<comment type="similarity">
    <text evidence="2">Belongs to the GLUTAMINE DUMPER 1 (TC 9.B.60) family.</text>
</comment>
<evidence type="ECO:0000256" key="7">
    <source>
        <dbReference type="ARBA" id="ARBA00023136"/>
    </source>
</evidence>
<dbReference type="GO" id="GO:0080143">
    <property type="term" value="P:regulation of amino acid export"/>
    <property type="evidence" value="ECO:0007669"/>
    <property type="project" value="InterPro"/>
</dbReference>
<dbReference type="AlphaFoldDB" id="A0AAD9XQD8"/>
<comment type="subcellular location">
    <subcellularLocation>
        <location evidence="1">Membrane</location>
        <topology evidence="1">Single-pass membrane protein</topology>
    </subcellularLocation>
</comment>
<keyword evidence="10" id="KW-1185">Reference proteome</keyword>
<dbReference type="EMBL" id="JANJYI010000001">
    <property type="protein sequence ID" value="KAK2663143.1"/>
    <property type="molecule type" value="Genomic_DNA"/>
</dbReference>
<keyword evidence="5" id="KW-0029">Amino-acid transport</keyword>
<dbReference type="GO" id="GO:0016020">
    <property type="term" value="C:membrane"/>
    <property type="evidence" value="ECO:0007669"/>
    <property type="project" value="UniProtKB-SubCell"/>
</dbReference>
<evidence type="ECO:0000256" key="2">
    <source>
        <dbReference type="ARBA" id="ARBA00009977"/>
    </source>
</evidence>
<keyword evidence="6 8" id="KW-1133">Transmembrane helix</keyword>
<evidence type="ECO:0000256" key="3">
    <source>
        <dbReference type="ARBA" id="ARBA00022448"/>
    </source>
</evidence>
<dbReference type="PANTHER" id="PTHR33228">
    <property type="entry name" value="PROTEIN GLUTAMINE DUMPER 4-RELATED"/>
    <property type="match status" value="1"/>
</dbReference>
<evidence type="ECO:0000256" key="8">
    <source>
        <dbReference type="SAM" id="Phobius"/>
    </source>
</evidence>
<feature type="transmembrane region" description="Helical" evidence="8">
    <location>
        <begin position="20"/>
        <end position="43"/>
    </location>
</feature>
<name>A0AAD9XQD8_9ROSI</name>
<comment type="caution">
    <text evidence="9">The sequence shown here is derived from an EMBL/GenBank/DDBJ whole genome shotgun (WGS) entry which is preliminary data.</text>
</comment>
<evidence type="ECO:0000313" key="9">
    <source>
        <dbReference type="EMBL" id="KAK2663143.1"/>
    </source>
</evidence>
<evidence type="ECO:0000256" key="4">
    <source>
        <dbReference type="ARBA" id="ARBA00022692"/>
    </source>
</evidence>
<evidence type="ECO:0000313" key="10">
    <source>
        <dbReference type="Proteomes" id="UP001280121"/>
    </source>
</evidence>
<organism evidence="9 10">
    <name type="scientific">Dipteronia dyeriana</name>
    <dbReference type="NCBI Taxonomy" id="168575"/>
    <lineage>
        <taxon>Eukaryota</taxon>
        <taxon>Viridiplantae</taxon>
        <taxon>Streptophyta</taxon>
        <taxon>Embryophyta</taxon>
        <taxon>Tracheophyta</taxon>
        <taxon>Spermatophyta</taxon>
        <taxon>Magnoliopsida</taxon>
        <taxon>eudicotyledons</taxon>
        <taxon>Gunneridae</taxon>
        <taxon>Pentapetalae</taxon>
        <taxon>rosids</taxon>
        <taxon>malvids</taxon>
        <taxon>Sapindales</taxon>
        <taxon>Sapindaceae</taxon>
        <taxon>Hippocastanoideae</taxon>
        <taxon>Acereae</taxon>
        <taxon>Dipteronia</taxon>
    </lineage>
</organism>
<reference evidence="9" key="1">
    <citation type="journal article" date="2023" name="Plant J.">
        <title>Genome sequences and population genomics provide insights into the demographic history, inbreeding, and mutation load of two 'living fossil' tree species of Dipteronia.</title>
        <authorList>
            <person name="Feng Y."/>
            <person name="Comes H.P."/>
            <person name="Chen J."/>
            <person name="Zhu S."/>
            <person name="Lu R."/>
            <person name="Zhang X."/>
            <person name="Li P."/>
            <person name="Qiu J."/>
            <person name="Olsen K.M."/>
            <person name="Qiu Y."/>
        </authorList>
    </citation>
    <scope>NUCLEOTIDE SEQUENCE</scope>
    <source>
        <strain evidence="9">KIB01</strain>
    </source>
</reference>
<dbReference type="PANTHER" id="PTHR33228:SF76">
    <property type="entry name" value="PROTEIN GLUTAMINE DUMPER 7"/>
    <property type="match status" value="1"/>
</dbReference>
<evidence type="ECO:0000256" key="5">
    <source>
        <dbReference type="ARBA" id="ARBA00022970"/>
    </source>
</evidence>
<keyword evidence="4 8" id="KW-0812">Transmembrane</keyword>
<accession>A0AAD9XQD8</accession>